<dbReference type="GeneID" id="39875612"/>
<gene>
    <name evidence="1" type="ORF">BOVATA_033350</name>
</gene>
<dbReference type="RefSeq" id="XP_028868085.1">
    <property type="nucleotide sequence ID" value="XM_029012252.1"/>
</dbReference>
<accession>A0A2H6KFS2</accession>
<name>A0A2H6KFS2_9APIC</name>
<reference evidence="1 2" key="1">
    <citation type="journal article" date="2017" name="BMC Genomics">
        <title>Whole-genome assembly of Babesia ovata and comparative genomics between closely related pathogens.</title>
        <authorList>
            <person name="Yamagishi J."/>
            <person name="Asada M."/>
            <person name="Hakimi H."/>
            <person name="Tanaka T.Q."/>
            <person name="Sugimoto C."/>
            <person name="Kawazu S."/>
        </authorList>
    </citation>
    <scope>NUCLEOTIDE SEQUENCE [LARGE SCALE GENOMIC DNA]</scope>
    <source>
        <strain evidence="1 2">Miyake</strain>
    </source>
</reference>
<protein>
    <submittedName>
        <fullName evidence="1">Uncharacterized protein</fullName>
    </submittedName>
</protein>
<dbReference type="AlphaFoldDB" id="A0A2H6KFS2"/>
<dbReference type="VEuPathDB" id="PiroplasmaDB:BOVATA_033350"/>
<evidence type="ECO:0000313" key="2">
    <source>
        <dbReference type="Proteomes" id="UP000236319"/>
    </source>
</evidence>
<dbReference type="OrthoDB" id="10323053at2759"/>
<proteinExistence type="predicted"/>
<comment type="caution">
    <text evidence="1">The sequence shown here is derived from an EMBL/GenBank/DDBJ whole genome shotgun (WGS) entry which is preliminary data.</text>
</comment>
<dbReference type="EMBL" id="BDSA01000003">
    <property type="protein sequence ID" value="GBE61842.1"/>
    <property type="molecule type" value="Genomic_DNA"/>
</dbReference>
<dbReference type="Proteomes" id="UP000236319">
    <property type="component" value="Unassembled WGS sequence"/>
</dbReference>
<organism evidence="1 2">
    <name type="scientific">Babesia ovata</name>
    <dbReference type="NCBI Taxonomy" id="189622"/>
    <lineage>
        <taxon>Eukaryota</taxon>
        <taxon>Sar</taxon>
        <taxon>Alveolata</taxon>
        <taxon>Apicomplexa</taxon>
        <taxon>Aconoidasida</taxon>
        <taxon>Piroplasmida</taxon>
        <taxon>Babesiidae</taxon>
        <taxon>Babesia</taxon>
    </lineage>
</organism>
<evidence type="ECO:0000313" key="1">
    <source>
        <dbReference type="EMBL" id="GBE61842.1"/>
    </source>
</evidence>
<sequence length="252" mass="28640">MVHNSLKEVPRNLKEAIDWLIALKGDDFPYHMEAMGAAVYDLLEDKPVGYTKVPALEEVKLITKKFMEQEGLKDWWPVKRLLGRFSKRMSKTGVFARRGKNDAQSEFENIVQTQRIDPEAMAAKVAEVVYYSEKFLDKIKTPDKYIPTYSSEATWDASCAEDPEACAAILVGIAPMLYAGLYSLWDATVTRGWNESNDVVENRVRGVLKAVGFEEPQCRANMGILDVVRAFKGVDERIFTILYDLAGFWAFY</sequence>
<keyword evidence="2" id="KW-1185">Reference proteome</keyword>